<protein>
    <recommendedName>
        <fullName evidence="1">Replication protein A 70 kDa DNA-binding subunit B/D first OB fold domain-containing protein</fullName>
    </recommendedName>
</protein>
<evidence type="ECO:0000313" key="3">
    <source>
        <dbReference type="Proteomes" id="UP001237642"/>
    </source>
</evidence>
<organism evidence="2 3">
    <name type="scientific">Heracleum sosnowskyi</name>
    <dbReference type="NCBI Taxonomy" id="360622"/>
    <lineage>
        <taxon>Eukaryota</taxon>
        <taxon>Viridiplantae</taxon>
        <taxon>Streptophyta</taxon>
        <taxon>Embryophyta</taxon>
        <taxon>Tracheophyta</taxon>
        <taxon>Spermatophyta</taxon>
        <taxon>Magnoliopsida</taxon>
        <taxon>eudicotyledons</taxon>
        <taxon>Gunneridae</taxon>
        <taxon>Pentapetalae</taxon>
        <taxon>asterids</taxon>
        <taxon>campanulids</taxon>
        <taxon>Apiales</taxon>
        <taxon>Apiaceae</taxon>
        <taxon>Apioideae</taxon>
        <taxon>apioid superclade</taxon>
        <taxon>Tordylieae</taxon>
        <taxon>Tordyliinae</taxon>
        <taxon>Heracleum</taxon>
    </lineage>
</organism>
<gene>
    <name evidence="2" type="ORF">POM88_046106</name>
</gene>
<dbReference type="Pfam" id="PF02721">
    <property type="entry name" value="DUF223"/>
    <property type="match status" value="1"/>
</dbReference>
<reference evidence="2" key="2">
    <citation type="submission" date="2023-05" db="EMBL/GenBank/DDBJ databases">
        <authorList>
            <person name="Schelkunov M.I."/>
        </authorList>
    </citation>
    <scope>NUCLEOTIDE SEQUENCE</scope>
    <source>
        <strain evidence="2">Hsosn_3</strain>
        <tissue evidence="2">Leaf</tissue>
    </source>
</reference>
<dbReference type="InterPro" id="IPR012340">
    <property type="entry name" value="NA-bd_OB-fold"/>
</dbReference>
<comment type="caution">
    <text evidence="2">The sequence shown here is derived from an EMBL/GenBank/DDBJ whole genome shotgun (WGS) entry which is preliminary data.</text>
</comment>
<evidence type="ECO:0000313" key="2">
    <source>
        <dbReference type="EMBL" id="KAK1361632.1"/>
    </source>
</evidence>
<sequence length="162" mass="19111">MAFNKYDTLSIIDTTTFKWNCRVRAQAIWKEISKETQQCFGINVIFLDDSNNRIHSFVNHKFVEKLEQDLVEGQIYDLSNFKVKKYLGDETYRAYNIKFTLFNEFGEAYESAVLLRKQEPVVIIISVTKITTYEGTVNLTNYSATRVYVNPQHYYVPYLKEK</sequence>
<evidence type="ECO:0000259" key="1">
    <source>
        <dbReference type="Pfam" id="PF02721"/>
    </source>
</evidence>
<dbReference type="Proteomes" id="UP001237642">
    <property type="component" value="Unassembled WGS sequence"/>
</dbReference>
<accession>A0AAD8H8P9</accession>
<dbReference type="Gene3D" id="2.40.50.140">
    <property type="entry name" value="Nucleic acid-binding proteins"/>
    <property type="match status" value="1"/>
</dbReference>
<dbReference type="InterPro" id="IPR003871">
    <property type="entry name" value="RFA1B/D_OB_1st"/>
</dbReference>
<proteinExistence type="predicted"/>
<dbReference type="AlphaFoldDB" id="A0AAD8H8P9"/>
<feature type="domain" description="Replication protein A 70 kDa DNA-binding subunit B/D first OB fold" evidence="1">
    <location>
        <begin position="5"/>
        <end position="100"/>
    </location>
</feature>
<keyword evidence="3" id="KW-1185">Reference proteome</keyword>
<name>A0AAD8H8P9_9APIA</name>
<dbReference type="EMBL" id="JAUIZM010000010">
    <property type="protein sequence ID" value="KAK1361632.1"/>
    <property type="molecule type" value="Genomic_DNA"/>
</dbReference>
<dbReference type="SUPFAM" id="SSF50249">
    <property type="entry name" value="Nucleic acid-binding proteins"/>
    <property type="match status" value="2"/>
</dbReference>
<reference evidence="2" key="1">
    <citation type="submission" date="2023-02" db="EMBL/GenBank/DDBJ databases">
        <title>Genome of toxic invasive species Heracleum sosnowskyi carries increased number of genes despite the absence of recent whole-genome duplications.</title>
        <authorList>
            <person name="Schelkunov M."/>
            <person name="Shtratnikova V."/>
            <person name="Makarenko M."/>
            <person name="Klepikova A."/>
            <person name="Omelchenko D."/>
            <person name="Novikova G."/>
            <person name="Obukhova E."/>
            <person name="Bogdanov V."/>
            <person name="Penin A."/>
            <person name="Logacheva M."/>
        </authorList>
    </citation>
    <scope>NUCLEOTIDE SEQUENCE</scope>
    <source>
        <strain evidence="2">Hsosn_3</strain>
        <tissue evidence="2">Leaf</tissue>
    </source>
</reference>